<feature type="active site" evidence="5">
    <location>
        <position position="243"/>
    </location>
</feature>
<dbReference type="InterPro" id="IPR016161">
    <property type="entry name" value="Ald_DH/histidinol_DH"/>
</dbReference>
<dbReference type="PROSITE" id="PS00687">
    <property type="entry name" value="ALDEHYDE_DEHYDR_GLU"/>
    <property type="match status" value="1"/>
</dbReference>
<evidence type="ECO:0000256" key="2">
    <source>
        <dbReference type="ARBA" id="ARBA00023002"/>
    </source>
</evidence>
<dbReference type="InParanoid" id="A0A263DA87"/>
<comment type="caution">
    <text evidence="8">The sequence shown here is derived from an EMBL/GenBank/DDBJ whole genome shotgun (WGS) entry which is preliminary data.</text>
</comment>
<dbReference type="InterPro" id="IPR029510">
    <property type="entry name" value="Ald_DH_CS_GLU"/>
</dbReference>
<dbReference type="InterPro" id="IPR016163">
    <property type="entry name" value="Ald_DH_C"/>
</dbReference>
<dbReference type="Proteomes" id="UP000242444">
    <property type="component" value="Unassembled WGS sequence"/>
</dbReference>
<dbReference type="FunCoup" id="A0A263DA87">
    <property type="interactions" value="176"/>
</dbReference>
<dbReference type="InterPro" id="IPR015590">
    <property type="entry name" value="Aldehyde_DH_dom"/>
</dbReference>
<dbReference type="PANTHER" id="PTHR42804:SF1">
    <property type="entry name" value="ALDEHYDE DEHYDROGENASE-RELATED"/>
    <property type="match status" value="1"/>
</dbReference>
<evidence type="ECO:0000256" key="5">
    <source>
        <dbReference type="PROSITE-ProRule" id="PRU10007"/>
    </source>
</evidence>
<dbReference type="Pfam" id="PF00171">
    <property type="entry name" value="Aldedh"/>
    <property type="match status" value="1"/>
</dbReference>
<dbReference type="FunFam" id="3.40.605.10:FF:000007">
    <property type="entry name" value="NAD/NADP-dependent betaine aldehyde dehydrogenase"/>
    <property type="match status" value="1"/>
</dbReference>
<name>A0A263DA87_9PSEU</name>
<evidence type="ECO:0000259" key="7">
    <source>
        <dbReference type="Pfam" id="PF00171"/>
    </source>
</evidence>
<accession>A0A263DA87</accession>
<evidence type="ECO:0000256" key="6">
    <source>
        <dbReference type="RuleBase" id="RU003345"/>
    </source>
</evidence>
<evidence type="ECO:0000313" key="9">
    <source>
        <dbReference type="Proteomes" id="UP000242444"/>
    </source>
</evidence>
<organism evidence="8 9">
    <name type="scientific">Amycolatopsis antarctica</name>
    <dbReference type="NCBI Taxonomy" id="1854586"/>
    <lineage>
        <taxon>Bacteria</taxon>
        <taxon>Bacillati</taxon>
        <taxon>Actinomycetota</taxon>
        <taxon>Actinomycetes</taxon>
        <taxon>Pseudonocardiales</taxon>
        <taxon>Pseudonocardiaceae</taxon>
        <taxon>Amycolatopsis</taxon>
    </lineage>
</organism>
<evidence type="ECO:0000313" key="8">
    <source>
        <dbReference type="EMBL" id="OZM74295.1"/>
    </source>
</evidence>
<sequence>MREVIYVDGRWTGSTSTETIEVVNPATEEVIARVPAGSPADVDAAVVAARAAFPAWAALPAARRCEYLGRIADGLAERKDEIAETITTDMGCPLTIAQKVQATLPIVVAESYRDPAVVPEQAEELGNSLVVREPIGVVGAITPWNYPLHQVVAKVLPALAAGCTVVLKPSEVAPLAAYLFAEIVEAAGVPDGVFNLLSGSGPIVGEAIAAHPGVDMVSFTGSARAGSRVSEVAAATVKRVTLELGGKSPNVILPDADLERAVKSGLNNAYLNGGQTCTALTRMIVHRDQRDAVVELARGLAGRFVAGDPLDPSTRLGPMVSQAQRDRVRGFIEKGIEEGATLVCGGPEAPEGLETGFYVRPTVFADVTPEMTIAREEIFGPALSVLTYDTEDEAVAIANDTDYGLAAAVWAGDPERATAVARRIRAGQVEVNGGAFNPLAPFGGYKQSGNGRELGRFGLEEFLETKSIQR</sequence>
<dbReference type="EC" id="1.2.1.3" evidence="3"/>
<comment type="similarity">
    <text evidence="1 6">Belongs to the aldehyde dehydrogenase family.</text>
</comment>
<dbReference type="RefSeq" id="WP_094861192.1">
    <property type="nucleotide sequence ID" value="NZ_NKYE01000002.1"/>
</dbReference>
<protein>
    <recommendedName>
        <fullName evidence="3">aldehyde dehydrogenase (NAD(+))</fullName>
        <ecNumber evidence="3">1.2.1.3</ecNumber>
    </recommendedName>
</protein>
<dbReference type="EMBL" id="NKYE01000002">
    <property type="protein sequence ID" value="OZM74295.1"/>
    <property type="molecule type" value="Genomic_DNA"/>
</dbReference>
<dbReference type="PROSITE" id="PS00070">
    <property type="entry name" value="ALDEHYDE_DEHYDR_CYS"/>
    <property type="match status" value="1"/>
</dbReference>
<keyword evidence="9" id="KW-1185">Reference proteome</keyword>
<dbReference type="PANTHER" id="PTHR42804">
    <property type="entry name" value="ALDEHYDE DEHYDROGENASE"/>
    <property type="match status" value="1"/>
</dbReference>
<dbReference type="InterPro" id="IPR016162">
    <property type="entry name" value="Ald_DH_N"/>
</dbReference>
<evidence type="ECO:0000256" key="4">
    <source>
        <dbReference type="ARBA" id="ARBA00049194"/>
    </source>
</evidence>
<dbReference type="InterPro" id="IPR016160">
    <property type="entry name" value="Ald_DH_CS_CYS"/>
</dbReference>
<dbReference type="SUPFAM" id="SSF53720">
    <property type="entry name" value="ALDH-like"/>
    <property type="match status" value="1"/>
</dbReference>
<evidence type="ECO:0000256" key="3">
    <source>
        <dbReference type="ARBA" id="ARBA00024226"/>
    </source>
</evidence>
<dbReference type="GO" id="GO:0004029">
    <property type="term" value="F:aldehyde dehydrogenase (NAD+) activity"/>
    <property type="evidence" value="ECO:0007669"/>
    <property type="project" value="UniProtKB-EC"/>
</dbReference>
<feature type="domain" description="Aldehyde dehydrogenase" evidence="7">
    <location>
        <begin position="11"/>
        <end position="468"/>
    </location>
</feature>
<comment type="catalytic activity">
    <reaction evidence="4">
        <text>an aldehyde + NAD(+) + H2O = a carboxylate + NADH + 2 H(+)</text>
        <dbReference type="Rhea" id="RHEA:16185"/>
        <dbReference type="ChEBI" id="CHEBI:15377"/>
        <dbReference type="ChEBI" id="CHEBI:15378"/>
        <dbReference type="ChEBI" id="CHEBI:17478"/>
        <dbReference type="ChEBI" id="CHEBI:29067"/>
        <dbReference type="ChEBI" id="CHEBI:57540"/>
        <dbReference type="ChEBI" id="CHEBI:57945"/>
        <dbReference type="EC" id="1.2.1.3"/>
    </reaction>
</comment>
<gene>
    <name evidence="8" type="ORF">CFN78_03905</name>
</gene>
<reference evidence="8 9" key="1">
    <citation type="submission" date="2017-07" db="EMBL/GenBank/DDBJ databases">
        <title>Amycolatopsis antarcticus sp. nov., isolated from the surface of an Antarcticus brown macroalga.</title>
        <authorList>
            <person name="Wang J."/>
            <person name="Leiva S."/>
            <person name="Huang J."/>
            <person name="Huang Y."/>
        </authorList>
    </citation>
    <scope>NUCLEOTIDE SEQUENCE [LARGE SCALE GENOMIC DNA]</scope>
    <source>
        <strain evidence="8 9">AU-G6</strain>
    </source>
</reference>
<dbReference type="FunFam" id="3.40.309.10:FF:000012">
    <property type="entry name" value="Betaine aldehyde dehydrogenase"/>
    <property type="match status" value="1"/>
</dbReference>
<proteinExistence type="inferred from homology"/>
<dbReference type="Gene3D" id="3.40.605.10">
    <property type="entry name" value="Aldehyde Dehydrogenase, Chain A, domain 1"/>
    <property type="match status" value="1"/>
</dbReference>
<dbReference type="Gene3D" id="3.40.309.10">
    <property type="entry name" value="Aldehyde Dehydrogenase, Chain A, domain 2"/>
    <property type="match status" value="1"/>
</dbReference>
<keyword evidence="2 6" id="KW-0560">Oxidoreductase</keyword>
<dbReference type="AlphaFoldDB" id="A0A263DA87"/>
<dbReference type="CDD" id="cd07138">
    <property type="entry name" value="ALDH_CddD_SSP0762"/>
    <property type="match status" value="1"/>
</dbReference>
<evidence type="ECO:0000256" key="1">
    <source>
        <dbReference type="ARBA" id="ARBA00009986"/>
    </source>
</evidence>
<dbReference type="OrthoDB" id="6882680at2"/>